<organism evidence="1 2">
    <name type="scientific">Mycena belliarum</name>
    <dbReference type="NCBI Taxonomy" id="1033014"/>
    <lineage>
        <taxon>Eukaryota</taxon>
        <taxon>Fungi</taxon>
        <taxon>Dikarya</taxon>
        <taxon>Basidiomycota</taxon>
        <taxon>Agaricomycotina</taxon>
        <taxon>Agaricomycetes</taxon>
        <taxon>Agaricomycetidae</taxon>
        <taxon>Agaricales</taxon>
        <taxon>Marasmiineae</taxon>
        <taxon>Mycenaceae</taxon>
        <taxon>Mycena</taxon>
    </lineage>
</organism>
<keyword evidence="2" id="KW-1185">Reference proteome</keyword>
<gene>
    <name evidence="1" type="ORF">B0H15DRAFT_956169</name>
</gene>
<protein>
    <submittedName>
        <fullName evidence="1">Uncharacterized protein</fullName>
    </submittedName>
</protein>
<proteinExistence type="predicted"/>
<name>A0AAD6TPZ9_9AGAR</name>
<evidence type="ECO:0000313" key="2">
    <source>
        <dbReference type="Proteomes" id="UP001222325"/>
    </source>
</evidence>
<reference evidence="1" key="1">
    <citation type="submission" date="2023-03" db="EMBL/GenBank/DDBJ databases">
        <title>Massive genome expansion in bonnet fungi (Mycena s.s.) driven by repeated elements and novel gene families across ecological guilds.</title>
        <authorList>
            <consortium name="Lawrence Berkeley National Laboratory"/>
            <person name="Harder C.B."/>
            <person name="Miyauchi S."/>
            <person name="Viragh M."/>
            <person name="Kuo A."/>
            <person name="Thoen E."/>
            <person name="Andreopoulos B."/>
            <person name="Lu D."/>
            <person name="Skrede I."/>
            <person name="Drula E."/>
            <person name="Henrissat B."/>
            <person name="Morin E."/>
            <person name="Kohler A."/>
            <person name="Barry K."/>
            <person name="LaButti K."/>
            <person name="Morin E."/>
            <person name="Salamov A."/>
            <person name="Lipzen A."/>
            <person name="Mereny Z."/>
            <person name="Hegedus B."/>
            <person name="Baldrian P."/>
            <person name="Stursova M."/>
            <person name="Weitz H."/>
            <person name="Taylor A."/>
            <person name="Grigoriev I.V."/>
            <person name="Nagy L.G."/>
            <person name="Martin F."/>
            <person name="Kauserud H."/>
        </authorList>
    </citation>
    <scope>NUCLEOTIDE SEQUENCE</scope>
    <source>
        <strain evidence="1">CBHHK173m</strain>
    </source>
</reference>
<dbReference type="AlphaFoldDB" id="A0AAD6TPZ9"/>
<comment type="caution">
    <text evidence="1">The sequence shown here is derived from an EMBL/GenBank/DDBJ whole genome shotgun (WGS) entry which is preliminary data.</text>
</comment>
<sequence>MAEVRVDDHHPDSKRDLLNSDYLGTFEVKFLKKILKTHYGVDRMKPNWAIGNNARAAIAKIIEDAVSVNWLVVQTAADESLQDEYELDTEDEERAIDELFRKCYGDGLIQLPMVVPSPSDASHLKGEGPNEPVVEGLPTLTTLHKLMIIISDGDQGLRAIVLTVQMRADGERHLVDSHDLLQKLQKSPERIHGSARLSINLTIGLMTVQSAFYVLREGSELLELPEIAEVLAEPAAAESGSEYTITIFVGRTKAEVEIDTIPAKRHHSTLSTDNEDEVQYLSRRSTPSIPPTTQATTSVRYSVSDRSSAQLRWLSGASGYSNAISSAIQNQIKSTTLVPTCALAIFCTWVYIVGNITPGTDCDEAGRSSITNKLLGEFLDVGADWVGHAKAAGYMQITAYNLPVVSAHMDGHVADAYMGVKTWKEFLEEAVKTKSAKVESEE</sequence>
<evidence type="ECO:0000313" key="1">
    <source>
        <dbReference type="EMBL" id="KAJ7075799.1"/>
    </source>
</evidence>
<dbReference type="Proteomes" id="UP001222325">
    <property type="component" value="Unassembled WGS sequence"/>
</dbReference>
<dbReference type="EMBL" id="JARJCN010000089">
    <property type="protein sequence ID" value="KAJ7075799.1"/>
    <property type="molecule type" value="Genomic_DNA"/>
</dbReference>
<accession>A0AAD6TPZ9</accession>